<reference evidence="7" key="2">
    <citation type="submission" date="2008-03" db="EMBL/GenBank/DDBJ databases">
        <authorList>
            <person name="Liu F."/>
            <person name="Lu J."/>
            <person name="Hu W."/>
            <person name="Wang S.-Y."/>
            <person name="Cui S.-J."/>
            <person name="Chi M."/>
            <person name="Yan Q."/>
            <person name="Wang X.-R."/>
            <person name="Song H.-D."/>
            <person name="Xu X.-N."/>
            <person name="Wang J.-J."/>
            <person name="Zhang X.-L."/>
            <person name="Zhang X."/>
            <person name="Wang Z.-Q."/>
            <person name="Xue C.-L."/>
            <person name="Brindley P.J."/>
            <person name="McManus D.P."/>
            <person name="Yang P.-Y."/>
            <person name="Feng Z."/>
            <person name="Chen Z."/>
            <person name="Han Z.-G."/>
        </authorList>
    </citation>
    <scope>NUCLEOTIDE SEQUENCE</scope>
</reference>
<feature type="domain" description="SH2" evidence="5">
    <location>
        <begin position="69"/>
        <end position="166"/>
    </location>
</feature>
<dbReference type="InterPro" id="IPR000980">
    <property type="entry name" value="SH2"/>
</dbReference>
<name>B3GUP7_SCHJA</name>
<evidence type="ECO:0000256" key="2">
    <source>
        <dbReference type="ARBA" id="ARBA00022999"/>
    </source>
</evidence>
<dbReference type="Pfam" id="PF00018">
    <property type="entry name" value="SH3_1"/>
    <property type="match status" value="2"/>
</dbReference>
<protein>
    <recommendedName>
        <fullName evidence="8">Growth factor receptor-bound protein</fullName>
    </recommendedName>
</protein>
<dbReference type="SMART" id="SM00326">
    <property type="entry name" value="SH3"/>
    <property type="match status" value="2"/>
</dbReference>
<reference evidence="7" key="1">
    <citation type="journal article" date="2006" name="PLoS Pathog.">
        <title>New perspectives on host-parasite interplay by comparative transcriptomic and proteomic analyses of Schistosoma japonicum.</title>
        <authorList>
            <person name="Liu F."/>
            <person name="Lu J."/>
            <person name="Hu W."/>
            <person name="Wang S.Y."/>
            <person name="Cui S.J."/>
            <person name="Chi M."/>
            <person name="Yan Q."/>
            <person name="Wang X.R."/>
            <person name="Song H.D."/>
            <person name="Xu X.N."/>
            <person name="Wang J.J."/>
            <person name="Zhang X.L."/>
            <person name="Zhang X."/>
            <person name="Wang Z.Q."/>
            <person name="Xue C.L."/>
            <person name="Brindley P.J."/>
            <person name="McManus D.P."/>
            <person name="Yang P.Y."/>
            <person name="Feng Z."/>
            <person name="Chen Z."/>
            <person name="Han Z.G."/>
        </authorList>
    </citation>
    <scope>NUCLEOTIDE SEQUENCE</scope>
</reference>
<evidence type="ECO:0000313" key="7">
    <source>
        <dbReference type="EMBL" id="ACE06786.1"/>
    </source>
</evidence>
<dbReference type="CDD" id="cd09941">
    <property type="entry name" value="SH2_Grb2_like"/>
    <property type="match status" value="1"/>
</dbReference>
<evidence type="ECO:0000256" key="4">
    <source>
        <dbReference type="PROSITE-ProRule" id="PRU00192"/>
    </source>
</evidence>
<feature type="non-terminal residue" evidence="7">
    <location>
        <position position="237"/>
    </location>
</feature>
<accession>B3GUP7</accession>
<feature type="domain" description="SH3" evidence="6">
    <location>
        <begin position="7"/>
        <end position="67"/>
    </location>
</feature>
<dbReference type="SMART" id="SM00252">
    <property type="entry name" value="SH2"/>
    <property type="match status" value="1"/>
</dbReference>
<dbReference type="EMBL" id="EZ000006">
    <property type="protein sequence ID" value="ACE06786.1"/>
    <property type="molecule type" value="mRNA"/>
</dbReference>
<dbReference type="CDD" id="cd11804">
    <property type="entry name" value="SH3_GRB2_like_N"/>
    <property type="match status" value="1"/>
</dbReference>
<evidence type="ECO:0000259" key="6">
    <source>
        <dbReference type="PROSITE" id="PS50002"/>
    </source>
</evidence>
<keyword evidence="1 4" id="KW-0728">SH3 domain</keyword>
<dbReference type="InterPro" id="IPR036028">
    <property type="entry name" value="SH3-like_dom_sf"/>
</dbReference>
<evidence type="ECO:0000259" key="5">
    <source>
        <dbReference type="PROSITE" id="PS50001"/>
    </source>
</evidence>
<dbReference type="SUPFAM" id="SSF50044">
    <property type="entry name" value="SH3-domain"/>
    <property type="match status" value="2"/>
</dbReference>
<evidence type="ECO:0000256" key="1">
    <source>
        <dbReference type="ARBA" id="ARBA00022443"/>
    </source>
</evidence>
<dbReference type="Gene3D" id="3.30.505.10">
    <property type="entry name" value="SH2 domain"/>
    <property type="match status" value="1"/>
</dbReference>
<evidence type="ECO:0000256" key="3">
    <source>
        <dbReference type="PROSITE-ProRule" id="PRU00191"/>
    </source>
</evidence>
<dbReference type="PROSITE" id="PS50002">
    <property type="entry name" value="SH3"/>
    <property type="match status" value="2"/>
</dbReference>
<dbReference type="PRINTS" id="PR00401">
    <property type="entry name" value="SH2DOMAIN"/>
</dbReference>
<dbReference type="AlphaFoldDB" id="B3GUP7"/>
<dbReference type="SUPFAM" id="SSF55550">
    <property type="entry name" value="SH2 domain"/>
    <property type="match status" value="1"/>
</dbReference>
<dbReference type="CDD" id="cd00174">
    <property type="entry name" value="SH3"/>
    <property type="match status" value="1"/>
</dbReference>
<dbReference type="PANTHER" id="PTHR46037">
    <property type="entry name" value="PROTEIN ENHANCER OF SEVENLESS 2B"/>
    <property type="match status" value="1"/>
</dbReference>
<feature type="domain" description="SH3" evidence="6">
    <location>
        <begin position="181"/>
        <end position="237"/>
    </location>
</feature>
<dbReference type="Gene3D" id="2.30.30.40">
    <property type="entry name" value="SH3 Domains"/>
    <property type="match status" value="2"/>
</dbReference>
<dbReference type="InterPro" id="IPR043539">
    <property type="entry name" value="Grb2-like"/>
</dbReference>
<sequence length="237" mass="27491">EIVSLSRFGMEAEASYDFVANAEDELGFKKGSILKILCVEDDPNWYLAEQEGRTGLIPCNYITMRPHPWYIRHCSRMEAEERLQEVDQETAQHLQPDGAFILRQSEADGKGFSLSVKQGCEVLHFKVLQDEAGKYFFWISRFDSVNQLIDHHRKTSISRNRLLTLVDLVPSKRFPTNVRKYQLDRVIARFDFITKDAGELSLHRGDVIEVINRDDENWWRGRTSDGRCGLFPSNYVD</sequence>
<dbReference type="PRINTS" id="PR00452">
    <property type="entry name" value="SH3DOMAIN"/>
</dbReference>
<dbReference type="InterPro" id="IPR036860">
    <property type="entry name" value="SH2_dom_sf"/>
</dbReference>
<organism evidence="7">
    <name type="scientific">Schistosoma japonicum</name>
    <name type="common">Blood fluke</name>
    <dbReference type="NCBI Taxonomy" id="6182"/>
    <lineage>
        <taxon>Eukaryota</taxon>
        <taxon>Metazoa</taxon>
        <taxon>Spiralia</taxon>
        <taxon>Lophotrochozoa</taxon>
        <taxon>Platyhelminthes</taxon>
        <taxon>Trematoda</taxon>
        <taxon>Digenea</taxon>
        <taxon>Strigeidida</taxon>
        <taxon>Schistosomatoidea</taxon>
        <taxon>Schistosomatidae</taxon>
        <taxon>Schistosoma</taxon>
    </lineage>
</organism>
<evidence type="ECO:0008006" key="8">
    <source>
        <dbReference type="Google" id="ProtNLM"/>
    </source>
</evidence>
<dbReference type="PROSITE" id="PS50001">
    <property type="entry name" value="SH2"/>
    <property type="match status" value="1"/>
</dbReference>
<feature type="non-terminal residue" evidence="7">
    <location>
        <position position="1"/>
    </location>
</feature>
<keyword evidence="2 3" id="KW-0727">SH2 domain</keyword>
<dbReference type="InterPro" id="IPR001452">
    <property type="entry name" value="SH3_domain"/>
</dbReference>
<dbReference type="Pfam" id="PF00017">
    <property type="entry name" value="SH2"/>
    <property type="match status" value="1"/>
</dbReference>
<proteinExistence type="evidence at transcript level"/>